<comment type="similarity">
    <text evidence="1">Belongs to the N-acetylmuramoyl-L-alanine amidase 2 family.</text>
</comment>
<dbReference type="SUPFAM" id="SSF63829">
    <property type="entry name" value="Calcium-dependent phosphotriesterase"/>
    <property type="match status" value="1"/>
</dbReference>
<dbReference type="EC" id="3.5.1.28" evidence="6"/>
<evidence type="ECO:0000256" key="2">
    <source>
        <dbReference type="SAM" id="MobiDB-lite"/>
    </source>
</evidence>
<feature type="region of interest" description="Disordered" evidence="2">
    <location>
        <begin position="729"/>
        <end position="783"/>
    </location>
</feature>
<gene>
    <name evidence="6" type="ORF">RBH19_04310</name>
</gene>
<dbReference type="Gene3D" id="3.40.80.10">
    <property type="entry name" value="Peptidoglycan recognition protein-like"/>
    <property type="match status" value="1"/>
</dbReference>
<name>A0ABU0W516_9GAMM</name>
<dbReference type="GO" id="GO:0008745">
    <property type="term" value="F:N-acetylmuramoyl-L-alanine amidase activity"/>
    <property type="evidence" value="ECO:0007669"/>
    <property type="project" value="UniProtKB-EC"/>
</dbReference>
<dbReference type="Proteomes" id="UP001239019">
    <property type="component" value="Unassembled WGS sequence"/>
</dbReference>
<dbReference type="SMART" id="SM00701">
    <property type="entry name" value="PGRP"/>
    <property type="match status" value="1"/>
</dbReference>
<evidence type="ECO:0000259" key="5">
    <source>
        <dbReference type="SMART" id="SM00701"/>
    </source>
</evidence>
<evidence type="ECO:0000256" key="3">
    <source>
        <dbReference type="SAM" id="SignalP"/>
    </source>
</evidence>
<dbReference type="PANTHER" id="PTHR11022">
    <property type="entry name" value="PEPTIDOGLYCAN RECOGNITION PROTEIN"/>
    <property type="match status" value="1"/>
</dbReference>
<feature type="domain" description="Peptidoglycan recognition protein family" evidence="5">
    <location>
        <begin position="231"/>
        <end position="375"/>
    </location>
</feature>
<keyword evidence="6" id="KW-0378">Hydrolase</keyword>
<dbReference type="InterPro" id="IPR006619">
    <property type="entry name" value="PGRP_domain_met/bac"/>
</dbReference>
<proteinExistence type="inferred from homology"/>
<keyword evidence="3" id="KW-0732">Signal</keyword>
<dbReference type="InterPro" id="IPR002502">
    <property type="entry name" value="Amidase_domain"/>
</dbReference>
<evidence type="ECO:0000313" key="6">
    <source>
        <dbReference type="EMBL" id="MDQ2069091.1"/>
    </source>
</evidence>
<keyword evidence="7" id="KW-1185">Reference proteome</keyword>
<feature type="signal peptide" evidence="3">
    <location>
        <begin position="1"/>
        <end position="30"/>
    </location>
</feature>
<dbReference type="InterPro" id="IPR015510">
    <property type="entry name" value="PGRP"/>
</dbReference>
<reference evidence="6 7" key="1">
    <citation type="submission" date="2023-08" db="EMBL/GenBank/DDBJ databases">
        <title>Whole-genome sequencing of halo(alkali)philic microorganisms from hypersaline lakes.</title>
        <authorList>
            <person name="Sorokin D.Y."/>
            <person name="Abbas B."/>
            <person name="Merkel A.Y."/>
        </authorList>
    </citation>
    <scope>NUCLEOTIDE SEQUENCE [LARGE SCALE GENOMIC DNA]</scope>
    <source>
        <strain evidence="6 7">AB-CW4</strain>
    </source>
</reference>
<dbReference type="InterPro" id="IPR036505">
    <property type="entry name" value="Amidase/PGRP_sf"/>
</dbReference>
<dbReference type="CDD" id="cd06583">
    <property type="entry name" value="PGRP"/>
    <property type="match status" value="1"/>
</dbReference>
<feature type="chain" id="PRO_5045449659" evidence="3">
    <location>
        <begin position="31"/>
        <end position="783"/>
    </location>
</feature>
<protein>
    <submittedName>
        <fullName evidence="6">N-acetylmuramoyl-L-alanine amidase</fullName>
        <ecNumber evidence="6">3.5.1.28</ecNumber>
    </submittedName>
</protein>
<dbReference type="PANTHER" id="PTHR11022:SF41">
    <property type="entry name" value="PEPTIDOGLYCAN-RECOGNITION PROTEIN LC-RELATED"/>
    <property type="match status" value="1"/>
</dbReference>
<feature type="domain" description="N-acetylmuramoyl-L-alanine amidase" evidence="4">
    <location>
        <begin position="243"/>
        <end position="381"/>
    </location>
</feature>
<evidence type="ECO:0000259" key="4">
    <source>
        <dbReference type="SMART" id="SM00644"/>
    </source>
</evidence>
<dbReference type="SMART" id="SM00644">
    <property type="entry name" value="Ami_2"/>
    <property type="match status" value="1"/>
</dbReference>
<accession>A0ABU0W516</accession>
<dbReference type="EMBL" id="JAVDDT010000002">
    <property type="protein sequence ID" value="MDQ2069091.1"/>
    <property type="molecule type" value="Genomic_DNA"/>
</dbReference>
<dbReference type="Pfam" id="PF01510">
    <property type="entry name" value="Amidase_2"/>
    <property type="match status" value="1"/>
</dbReference>
<comment type="caution">
    <text evidence="6">The sequence shown here is derived from an EMBL/GenBank/DDBJ whole genome shotgun (WGS) entry which is preliminary data.</text>
</comment>
<sequence>MQERKYWQGARTLAATLALAALLPATQAAAQSTAEFPGEAAASEIMDFRSMHGLAFEDRAALLSLSWDERGIQPGGREPVSRVISQAIAVPLEEARPFLAVAPVLAGRFPAHSLVEVEIRGSSDGVAWGEWFDASHHGHGDDDPGHELMRAMPGLPGVGDESLPGELVFFDADTRFVQYRLSLIRDFHGTAPIVGELALHFISPGETRGELETQSLPDQRPATAAPQAAMPNYVPRSSWGNLSNTGWLSLASVSQLVVHHTVSPNSSNDWAATVRSFYNYHVHTLGWADIGYNWLVAPNGAIFQGRAHRPDGNTNVRGAHAAGHNSYTMGLAYIGTYTSVNPTSAAVESGARVLAWKAAERGISTSLIRGHRDYGSTACPGNMLYNRLFDTLRPRVQQILDGDSAPEPEPPFDTLWHRADAVNANPWYFGNNAQRGLAFGGDRIYVVSRHSEQWGPHVMVHSAADGSGLGNGGASLDTSGIAGGTLVLNAIDSDASGRPLAANLVTDLSQQRFRAYYWPDDASEPLRVVDFSGQSAHRLGDHIAVRGSVVDGTAEIWAPASGVPVIYRWTMNGDGFNHWPQAIHLSDGVVGTSAAVAPLENGRFLWNATGQHLRLYEGNGALLGTVPGGIVARDSNAVRLLGRDGDDLWAAVYQFGSSNENARIVRIPESNPAGAGSLGVTTSLAANSNPNASGDIAVRRNQGSVDVFVLASNNGLGAYRFAQLDLSSAQDDAPRHEEVDAVEPAGHAPREPISVAPPIATPVDAASGGVEHSPALMDLELNQ</sequence>
<evidence type="ECO:0000313" key="7">
    <source>
        <dbReference type="Proteomes" id="UP001239019"/>
    </source>
</evidence>
<dbReference type="SUPFAM" id="SSF55846">
    <property type="entry name" value="N-acetylmuramoyl-L-alanine amidase-like"/>
    <property type="match status" value="1"/>
</dbReference>
<dbReference type="RefSeq" id="WP_306727585.1">
    <property type="nucleotide sequence ID" value="NZ_JAVDDT010000002.1"/>
</dbReference>
<evidence type="ECO:0000256" key="1">
    <source>
        <dbReference type="ARBA" id="ARBA00007553"/>
    </source>
</evidence>
<organism evidence="6 7">
    <name type="scientific">Natronospira bacteriovora</name>
    <dbReference type="NCBI Taxonomy" id="3069753"/>
    <lineage>
        <taxon>Bacteria</taxon>
        <taxon>Pseudomonadati</taxon>
        <taxon>Pseudomonadota</taxon>
        <taxon>Gammaproteobacteria</taxon>
        <taxon>Natronospirales</taxon>
        <taxon>Natronospiraceae</taxon>
        <taxon>Natronospira</taxon>
    </lineage>
</organism>